<evidence type="ECO:0000256" key="4">
    <source>
        <dbReference type="ARBA" id="ARBA00022692"/>
    </source>
</evidence>
<evidence type="ECO:0000256" key="8">
    <source>
        <dbReference type="SAM" id="Phobius"/>
    </source>
</evidence>
<protein>
    <submittedName>
        <fullName evidence="9">Biopolymer transporter ExbD</fullName>
    </submittedName>
</protein>
<evidence type="ECO:0000256" key="2">
    <source>
        <dbReference type="ARBA" id="ARBA00005811"/>
    </source>
</evidence>
<dbReference type="EMBL" id="JPMI01000003">
    <property type="protein sequence ID" value="KFA94880.1"/>
    <property type="molecule type" value="Genomic_DNA"/>
</dbReference>
<evidence type="ECO:0000256" key="5">
    <source>
        <dbReference type="ARBA" id="ARBA00022989"/>
    </source>
</evidence>
<dbReference type="RefSeq" id="WP_043388494.1">
    <property type="nucleotide sequence ID" value="NZ_JPMI01000003.1"/>
</dbReference>
<organism evidence="9 10">
    <name type="scientific">Archangium violaceum Cb vi76</name>
    <dbReference type="NCBI Taxonomy" id="1406225"/>
    <lineage>
        <taxon>Bacteria</taxon>
        <taxon>Pseudomonadati</taxon>
        <taxon>Myxococcota</taxon>
        <taxon>Myxococcia</taxon>
        <taxon>Myxococcales</taxon>
        <taxon>Cystobacterineae</taxon>
        <taxon>Archangiaceae</taxon>
        <taxon>Archangium</taxon>
    </lineage>
</organism>
<evidence type="ECO:0000256" key="3">
    <source>
        <dbReference type="ARBA" id="ARBA00022475"/>
    </source>
</evidence>
<dbReference type="GO" id="GO:0022857">
    <property type="term" value="F:transmembrane transporter activity"/>
    <property type="evidence" value="ECO:0007669"/>
    <property type="project" value="InterPro"/>
</dbReference>
<evidence type="ECO:0000313" key="9">
    <source>
        <dbReference type="EMBL" id="KFA94880.1"/>
    </source>
</evidence>
<dbReference type="Gene3D" id="3.30.420.270">
    <property type="match status" value="1"/>
</dbReference>
<accession>A0A084T2E5</accession>
<dbReference type="GO" id="GO:0005886">
    <property type="term" value="C:plasma membrane"/>
    <property type="evidence" value="ECO:0007669"/>
    <property type="project" value="UniProtKB-SubCell"/>
</dbReference>
<gene>
    <name evidence="9" type="ORF">Q664_00570</name>
</gene>
<keyword evidence="7" id="KW-0813">Transport</keyword>
<dbReference type="GO" id="GO:0015031">
    <property type="term" value="P:protein transport"/>
    <property type="evidence" value="ECO:0007669"/>
    <property type="project" value="UniProtKB-KW"/>
</dbReference>
<comment type="similarity">
    <text evidence="2 7">Belongs to the ExbD/TolR family.</text>
</comment>
<feature type="transmembrane region" description="Helical" evidence="8">
    <location>
        <begin position="20"/>
        <end position="40"/>
    </location>
</feature>
<dbReference type="AlphaFoldDB" id="A0A084T2E5"/>
<keyword evidence="5 8" id="KW-1133">Transmembrane helix</keyword>
<evidence type="ECO:0000313" key="10">
    <source>
        <dbReference type="Proteomes" id="UP000028547"/>
    </source>
</evidence>
<name>A0A084T2E5_9BACT</name>
<dbReference type="Proteomes" id="UP000028547">
    <property type="component" value="Unassembled WGS sequence"/>
</dbReference>
<keyword evidence="3" id="KW-1003">Cell membrane</keyword>
<comment type="caution">
    <text evidence="9">The sequence shown here is derived from an EMBL/GenBank/DDBJ whole genome shotgun (WGS) entry which is preliminary data.</text>
</comment>
<evidence type="ECO:0000256" key="7">
    <source>
        <dbReference type="RuleBase" id="RU003879"/>
    </source>
</evidence>
<dbReference type="PANTHER" id="PTHR30558">
    <property type="entry name" value="EXBD MEMBRANE COMPONENT OF PMF-DRIVEN MACROMOLECULE IMPORT SYSTEM"/>
    <property type="match status" value="1"/>
</dbReference>
<proteinExistence type="inferred from homology"/>
<sequence length="146" mass="15571">MAFDLGGGKGGIRPAMNVTPLVDVVLVLLIIFMVVTPLMTKQMWMDVPGKADEQTEVAPPPPGALPPVVLTVTKTGAVQINREDVPRDQVVARLQRMINARPDKIVFFDAENDVPYGTAMDVMDLARGGNLTVAVVPDAVAEPATP</sequence>
<reference evidence="9 10" key="1">
    <citation type="submission" date="2014-07" db="EMBL/GenBank/DDBJ databases">
        <title>Draft Genome Sequence of Gephyronic Acid Producer, Cystobacter violaceus Strain Cb vi76.</title>
        <authorList>
            <person name="Stevens D.C."/>
            <person name="Young J."/>
            <person name="Carmichael R."/>
            <person name="Tan J."/>
            <person name="Taylor R.E."/>
        </authorList>
    </citation>
    <scope>NUCLEOTIDE SEQUENCE [LARGE SCALE GENOMIC DNA]</scope>
    <source>
        <strain evidence="9 10">Cb vi76</strain>
    </source>
</reference>
<evidence type="ECO:0000256" key="6">
    <source>
        <dbReference type="ARBA" id="ARBA00023136"/>
    </source>
</evidence>
<keyword evidence="6 8" id="KW-0472">Membrane</keyword>
<dbReference type="PANTHER" id="PTHR30558:SF7">
    <property type="entry name" value="TOL-PAL SYSTEM PROTEIN TOLR"/>
    <property type="match status" value="1"/>
</dbReference>
<dbReference type="Pfam" id="PF02472">
    <property type="entry name" value="ExbD"/>
    <property type="match status" value="1"/>
</dbReference>
<dbReference type="InterPro" id="IPR003400">
    <property type="entry name" value="ExbD"/>
</dbReference>
<evidence type="ECO:0000256" key="1">
    <source>
        <dbReference type="ARBA" id="ARBA00004162"/>
    </source>
</evidence>
<comment type="subcellular location">
    <subcellularLocation>
        <location evidence="1">Cell membrane</location>
        <topology evidence="1">Single-pass membrane protein</topology>
    </subcellularLocation>
    <subcellularLocation>
        <location evidence="7">Cell membrane</location>
        <topology evidence="7">Single-pass type II membrane protein</topology>
    </subcellularLocation>
</comment>
<keyword evidence="4 7" id="KW-0812">Transmembrane</keyword>
<keyword evidence="7" id="KW-0653">Protein transport</keyword>